<keyword evidence="1" id="KW-0812">Transmembrane</keyword>
<name>A0ABQ7V2H6_SOLTU</name>
<evidence type="ECO:0000313" key="2">
    <source>
        <dbReference type="EMBL" id="KAH0757581.1"/>
    </source>
</evidence>
<gene>
    <name evidence="2" type="ORF">KY290_021074</name>
</gene>
<feature type="transmembrane region" description="Helical" evidence="1">
    <location>
        <begin position="123"/>
        <end position="148"/>
    </location>
</feature>
<dbReference type="EMBL" id="JAIVGD010000015">
    <property type="protein sequence ID" value="KAH0757581.1"/>
    <property type="molecule type" value="Genomic_DNA"/>
</dbReference>
<accession>A0ABQ7V2H6</accession>
<comment type="caution">
    <text evidence="2">The sequence shown here is derived from an EMBL/GenBank/DDBJ whole genome shotgun (WGS) entry which is preliminary data.</text>
</comment>
<reference evidence="2 3" key="1">
    <citation type="journal article" date="2021" name="bioRxiv">
        <title>Chromosome-scale and haplotype-resolved genome assembly of a tetraploid potato cultivar.</title>
        <authorList>
            <person name="Sun H."/>
            <person name="Jiao W.-B."/>
            <person name="Krause K."/>
            <person name="Campoy J.A."/>
            <person name="Goel M."/>
            <person name="Folz-Donahue K."/>
            <person name="Kukat C."/>
            <person name="Huettel B."/>
            <person name="Schneeberger K."/>
        </authorList>
    </citation>
    <scope>NUCLEOTIDE SEQUENCE [LARGE SCALE GENOMIC DNA]</scope>
    <source>
        <strain evidence="2">SolTubOtavaFocal</strain>
        <tissue evidence="2">Leaves</tissue>
    </source>
</reference>
<proteinExistence type="predicted"/>
<dbReference type="Proteomes" id="UP000826656">
    <property type="component" value="Unassembled WGS sequence"/>
</dbReference>
<evidence type="ECO:0000313" key="3">
    <source>
        <dbReference type="Proteomes" id="UP000826656"/>
    </source>
</evidence>
<organism evidence="2 3">
    <name type="scientific">Solanum tuberosum</name>
    <name type="common">Potato</name>
    <dbReference type="NCBI Taxonomy" id="4113"/>
    <lineage>
        <taxon>Eukaryota</taxon>
        <taxon>Viridiplantae</taxon>
        <taxon>Streptophyta</taxon>
        <taxon>Embryophyta</taxon>
        <taxon>Tracheophyta</taxon>
        <taxon>Spermatophyta</taxon>
        <taxon>Magnoliopsida</taxon>
        <taxon>eudicotyledons</taxon>
        <taxon>Gunneridae</taxon>
        <taxon>Pentapetalae</taxon>
        <taxon>asterids</taxon>
        <taxon>lamiids</taxon>
        <taxon>Solanales</taxon>
        <taxon>Solanaceae</taxon>
        <taxon>Solanoideae</taxon>
        <taxon>Solaneae</taxon>
        <taxon>Solanum</taxon>
    </lineage>
</organism>
<protein>
    <submittedName>
        <fullName evidence="2">Uncharacterized protein</fullName>
    </submittedName>
</protein>
<sequence>MGENWVNFKFEVQPSLEDKVANNWNSYYSQRNENGIRLIQGQGRKDKKMETPGLFLYGEDKGERETDTRGGFGSLDCWFVISITFLDWICSVLGVRFLGFGSLLLDWFWEFFAILLAEEEEHAYGGGSGCSLGRAYVVVLYCCILWAGSVEFERKRPKTWSFNELKVRSKIG</sequence>
<keyword evidence="1" id="KW-1133">Transmembrane helix</keyword>
<keyword evidence="1" id="KW-0472">Membrane</keyword>
<evidence type="ECO:0000256" key="1">
    <source>
        <dbReference type="SAM" id="Phobius"/>
    </source>
</evidence>
<keyword evidence="3" id="KW-1185">Reference proteome</keyword>
<feature type="transmembrane region" description="Helical" evidence="1">
    <location>
        <begin position="71"/>
        <end position="90"/>
    </location>
</feature>